<dbReference type="PANTHER" id="PTHR46510:SF1">
    <property type="entry name" value="BROMODOMAIN ADJACENT TO ZINC FINGER DOMAIN PROTEIN 1A"/>
    <property type="match status" value="1"/>
</dbReference>
<dbReference type="PANTHER" id="PTHR46510">
    <property type="entry name" value="BROMODOMAIN ADJACENT TO ZINC FINGER DOMAIN PROTEIN 1A"/>
    <property type="match status" value="1"/>
</dbReference>
<dbReference type="GO" id="GO:0006338">
    <property type="term" value="P:chromatin remodeling"/>
    <property type="evidence" value="ECO:0007669"/>
    <property type="project" value="InterPro"/>
</dbReference>
<dbReference type="Gene3D" id="1.20.920.10">
    <property type="entry name" value="Bromodomain-like"/>
    <property type="match status" value="1"/>
</dbReference>
<evidence type="ECO:0000313" key="5">
    <source>
        <dbReference type="EMBL" id="JAI14656.1"/>
    </source>
</evidence>
<dbReference type="GO" id="GO:0000228">
    <property type="term" value="C:nuclear chromosome"/>
    <property type="evidence" value="ECO:0007669"/>
    <property type="project" value="TreeGrafter"/>
</dbReference>
<dbReference type="SUPFAM" id="SSF47370">
    <property type="entry name" value="Bromodomain"/>
    <property type="match status" value="1"/>
</dbReference>
<feature type="compositionally biased region" description="Acidic residues" evidence="3">
    <location>
        <begin position="40"/>
        <end position="49"/>
    </location>
</feature>
<sequence length="329" mass="37858">HMYCLKPKLKVVPEGNWYCKKCKQDEPKKKSPVKKKVFSMDDDANDALPDENSKEEEYSNDGKRKLRAKNVKQRSITEFIGFATEDEDSETDESESSDDAKEEENGSACQADEASMTDEDVCKECGFGDVELSCMHCKITAHLDCVGLRRLPRSGWICSEKCKPKEIQKRRARERLSSSSDDDEPLVKKQRRLVKAKTDAIEDVNKNNTSRRSRRNYDCPLDSVVLYDLLDEIFKHKDSWPFLRPVSLFEVPDYHEIIKRPMDFARVKSNLNIGVYKNNEEFLQDVQLIFSNCDAYNAVGNDVYQAGVSLEKYIAKRCEELNLPFTTSD</sequence>
<evidence type="ECO:0000256" key="2">
    <source>
        <dbReference type="PROSITE-ProRule" id="PRU00035"/>
    </source>
</evidence>
<evidence type="ECO:0000256" key="1">
    <source>
        <dbReference type="ARBA" id="ARBA00023117"/>
    </source>
</evidence>
<dbReference type="SUPFAM" id="SSF57903">
    <property type="entry name" value="FYVE/PHD zinc finger"/>
    <property type="match status" value="2"/>
</dbReference>
<dbReference type="GO" id="GO:0045740">
    <property type="term" value="P:positive regulation of DNA replication"/>
    <property type="evidence" value="ECO:0007669"/>
    <property type="project" value="TreeGrafter"/>
</dbReference>
<dbReference type="InterPro" id="IPR047171">
    <property type="entry name" value="BAZ1A"/>
</dbReference>
<dbReference type="GO" id="GO:0008623">
    <property type="term" value="C:CHRAC"/>
    <property type="evidence" value="ECO:0007669"/>
    <property type="project" value="TreeGrafter"/>
</dbReference>
<feature type="non-terminal residue" evidence="5">
    <location>
        <position position="1"/>
    </location>
</feature>
<accession>A0A0K8TKL5</accession>
<dbReference type="SMART" id="SM00297">
    <property type="entry name" value="BROMO"/>
    <property type="match status" value="1"/>
</dbReference>
<feature type="compositionally biased region" description="Acidic residues" evidence="3">
    <location>
        <begin position="84"/>
        <end position="102"/>
    </location>
</feature>
<dbReference type="InterPro" id="IPR036427">
    <property type="entry name" value="Bromodomain-like_sf"/>
</dbReference>
<feature type="region of interest" description="Disordered" evidence="3">
    <location>
        <begin position="80"/>
        <end position="113"/>
    </location>
</feature>
<dbReference type="InterPro" id="IPR001487">
    <property type="entry name" value="Bromodomain"/>
</dbReference>
<protein>
    <submittedName>
        <fullName evidence="5">Putative atp-dependent chromatin assembly factor large subunit</fullName>
    </submittedName>
</protein>
<evidence type="ECO:0000256" key="3">
    <source>
        <dbReference type="SAM" id="MobiDB-lite"/>
    </source>
</evidence>
<dbReference type="PROSITE" id="PS50014">
    <property type="entry name" value="BROMODOMAIN_2"/>
    <property type="match status" value="1"/>
</dbReference>
<feature type="compositionally biased region" description="Basic and acidic residues" evidence="3">
    <location>
        <begin position="51"/>
        <end position="63"/>
    </location>
</feature>
<organism evidence="5">
    <name type="scientific">Tabanus bromius</name>
    <name type="common">Band-eyed brown horse fly</name>
    <dbReference type="NCBI Taxonomy" id="304241"/>
    <lineage>
        <taxon>Eukaryota</taxon>
        <taxon>Metazoa</taxon>
        <taxon>Ecdysozoa</taxon>
        <taxon>Arthropoda</taxon>
        <taxon>Hexapoda</taxon>
        <taxon>Insecta</taxon>
        <taxon>Pterygota</taxon>
        <taxon>Neoptera</taxon>
        <taxon>Endopterygota</taxon>
        <taxon>Diptera</taxon>
        <taxon>Brachycera</taxon>
        <taxon>Tabanomorpha</taxon>
        <taxon>Tabanoidea</taxon>
        <taxon>Tabanidae</taxon>
        <taxon>Tabanus</taxon>
    </lineage>
</organism>
<feature type="region of interest" description="Disordered" evidence="3">
    <location>
        <begin position="24"/>
        <end position="63"/>
    </location>
</feature>
<dbReference type="InterPro" id="IPR011011">
    <property type="entry name" value="Znf_FYVE_PHD"/>
</dbReference>
<dbReference type="InterPro" id="IPR013083">
    <property type="entry name" value="Znf_RING/FYVE/PHD"/>
</dbReference>
<feature type="non-terminal residue" evidence="5">
    <location>
        <position position="329"/>
    </location>
</feature>
<reference evidence="5" key="1">
    <citation type="journal article" date="2015" name="Insect Biochem. Mol. Biol.">
        <title>An insight into the sialome of the horse fly, Tabanus bromius.</title>
        <authorList>
            <person name="Ribeiro J.M."/>
            <person name="Kazimirova M."/>
            <person name="Takac P."/>
            <person name="Andersen J.F."/>
            <person name="Francischetti I.M."/>
        </authorList>
    </citation>
    <scope>NUCLEOTIDE SEQUENCE</scope>
</reference>
<feature type="domain" description="Bromo" evidence="4">
    <location>
        <begin position="234"/>
        <end position="304"/>
    </location>
</feature>
<dbReference type="InterPro" id="IPR018359">
    <property type="entry name" value="Bromodomain_CS"/>
</dbReference>
<dbReference type="AlphaFoldDB" id="A0A0K8TKL5"/>
<proteinExistence type="evidence at transcript level"/>
<dbReference type="Pfam" id="PF00439">
    <property type="entry name" value="Bromodomain"/>
    <property type="match status" value="1"/>
</dbReference>
<evidence type="ECO:0000259" key="4">
    <source>
        <dbReference type="PROSITE" id="PS50014"/>
    </source>
</evidence>
<dbReference type="PROSITE" id="PS00633">
    <property type="entry name" value="BROMODOMAIN_1"/>
    <property type="match status" value="1"/>
</dbReference>
<dbReference type="GO" id="GO:0031445">
    <property type="term" value="P:regulation of heterochromatin formation"/>
    <property type="evidence" value="ECO:0007669"/>
    <property type="project" value="TreeGrafter"/>
</dbReference>
<name>A0A0K8TKL5_TABBR</name>
<dbReference type="GO" id="GO:0006355">
    <property type="term" value="P:regulation of DNA-templated transcription"/>
    <property type="evidence" value="ECO:0007669"/>
    <property type="project" value="TreeGrafter"/>
</dbReference>
<dbReference type="EMBL" id="GDAI01002947">
    <property type="protein sequence ID" value="JAI14656.1"/>
    <property type="molecule type" value="mRNA"/>
</dbReference>
<dbReference type="Gene3D" id="3.30.40.10">
    <property type="entry name" value="Zinc/RING finger domain, C3HC4 (zinc finger)"/>
    <property type="match status" value="2"/>
</dbReference>
<keyword evidence="1 2" id="KW-0103">Bromodomain</keyword>
<dbReference type="PRINTS" id="PR00503">
    <property type="entry name" value="BROMODOMAIN"/>
</dbReference>
<dbReference type="GO" id="GO:0003677">
    <property type="term" value="F:DNA binding"/>
    <property type="evidence" value="ECO:0007669"/>
    <property type="project" value="TreeGrafter"/>
</dbReference>